<keyword evidence="9" id="KW-0175">Coiled coil</keyword>
<dbReference type="GO" id="GO:0007030">
    <property type="term" value="P:Golgi organization"/>
    <property type="evidence" value="ECO:0007669"/>
    <property type="project" value="TreeGrafter"/>
</dbReference>
<comment type="subcellular location">
    <subcellularLocation>
        <location evidence="1">Golgi apparatus membrane</location>
        <topology evidence="1">Peripheral membrane protein</topology>
    </subcellularLocation>
</comment>
<reference evidence="12 13" key="1">
    <citation type="submission" date="2024-03" db="EMBL/GenBank/DDBJ databases">
        <title>The Acrasis kona genome and developmental transcriptomes reveal deep origins of eukaryotic multicellular pathways.</title>
        <authorList>
            <person name="Sheikh S."/>
            <person name="Fu C.-J."/>
            <person name="Brown M.W."/>
            <person name="Baldauf S.L."/>
        </authorList>
    </citation>
    <scope>NUCLEOTIDE SEQUENCE [LARGE SCALE GENOMIC DNA]</scope>
    <source>
        <strain evidence="12 13">ATCC MYA-3509</strain>
    </source>
</reference>
<evidence type="ECO:0000259" key="11">
    <source>
        <dbReference type="Pfam" id="PF20671"/>
    </source>
</evidence>
<comment type="similarity">
    <text evidence="2">Belongs to the COG3 family.</text>
</comment>
<keyword evidence="13" id="KW-1185">Reference proteome</keyword>
<dbReference type="GO" id="GO:0005801">
    <property type="term" value="C:cis-Golgi network"/>
    <property type="evidence" value="ECO:0007669"/>
    <property type="project" value="InterPro"/>
</dbReference>
<dbReference type="GO" id="GO:0000139">
    <property type="term" value="C:Golgi membrane"/>
    <property type="evidence" value="ECO:0007669"/>
    <property type="project" value="UniProtKB-SubCell"/>
</dbReference>
<dbReference type="GO" id="GO:0006886">
    <property type="term" value="P:intracellular protein transport"/>
    <property type="evidence" value="ECO:0007669"/>
    <property type="project" value="InterPro"/>
</dbReference>
<dbReference type="EMBL" id="JAOPGA020000623">
    <property type="protein sequence ID" value="KAL0480038.1"/>
    <property type="molecule type" value="Genomic_DNA"/>
</dbReference>
<evidence type="ECO:0000256" key="6">
    <source>
        <dbReference type="ARBA" id="ARBA00023034"/>
    </source>
</evidence>
<dbReference type="PANTHER" id="PTHR13302">
    <property type="entry name" value="CONSERVED OLIGOMERIC GOLGI COMPLEX COMPONENT 3"/>
    <property type="match status" value="1"/>
</dbReference>
<evidence type="ECO:0000256" key="3">
    <source>
        <dbReference type="ARBA" id="ARBA00020976"/>
    </source>
</evidence>
<evidence type="ECO:0000256" key="8">
    <source>
        <dbReference type="ARBA" id="ARBA00031339"/>
    </source>
</evidence>
<evidence type="ECO:0000313" key="12">
    <source>
        <dbReference type="EMBL" id="KAL0480038.1"/>
    </source>
</evidence>
<evidence type="ECO:0000256" key="5">
    <source>
        <dbReference type="ARBA" id="ARBA00022927"/>
    </source>
</evidence>
<dbReference type="InterPro" id="IPR048320">
    <property type="entry name" value="COG3_N"/>
</dbReference>
<dbReference type="PANTHER" id="PTHR13302:SF8">
    <property type="entry name" value="CONSERVED OLIGOMERIC GOLGI COMPLEX SUBUNIT 3"/>
    <property type="match status" value="1"/>
</dbReference>
<proteinExistence type="inferred from homology"/>
<dbReference type="InterPro" id="IPR007265">
    <property type="entry name" value="COG_su3"/>
</dbReference>
<feature type="domain" description="Conserved oligomeric Golgi complex subunit 3 C-terminal" evidence="11">
    <location>
        <begin position="240"/>
        <end position="508"/>
    </location>
</feature>
<dbReference type="GO" id="GO:0006891">
    <property type="term" value="P:intra-Golgi vesicle-mediated transport"/>
    <property type="evidence" value="ECO:0007669"/>
    <property type="project" value="TreeGrafter"/>
</dbReference>
<dbReference type="InterPro" id="IPR048685">
    <property type="entry name" value="COG3_C"/>
</dbReference>
<feature type="coiled-coil region" evidence="9">
    <location>
        <begin position="163"/>
        <end position="190"/>
    </location>
</feature>
<comment type="caution">
    <text evidence="12">The sequence shown here is derived from an EMBL/GenBank/DDBJ whole genome shotgun (WGS) entry which is preliminary data.</text>
</comment>
<evidence type="ECO:0000256" key="7">
    <source>
        <dbReference type="ARBA" id="ARBA00023136"/>
    </source>
</evidence>
<feature type="domain" description="Conserved oligomeric Golgi complex subunit 3 N-terminal" evidence="10">
    <location>
        <begin position="78"/>
        <end position="216"/>
    </location>
</feature>
<keyword evidence="5" id="KW-0653">Protein transport</keyword>
<evidence type="ECO:0000256" key="9">
    <source>
        <dbReference type="SAM" id="Coils"/>
    </source>
</evidence>
<dbReference type="GO" id="GO:0017119">
    <property type="term" value="C:Golgi transport complex"/>
    <property type="evidence" value="ECO:0007669"/>
    <property type="project" value="TreeGrafter"/>
</dbReference>
<sequence length="723" mass="82147">MSNNQQQINTVASILREWDEGTTHTEAESSILEQIRSFSEDDLSTNSENTIIPEEQVHKIPVKPILNRLSNPVQDKQMAELSQFQKTSGSLLTLVTSTINILNLLQQQYKQTTNITSSLHNQCERLVQEREQLGKVASGMEARLNYFVDYDSLVDKVVTDTNAQDFTEQLNKLEQSILFLSSNLEYLESKVYLAKYKQIQARALANVRDAIVTKFKTATLKQQQQNNHDKTKIDLNIKSLYIEYRQDVLPLKPLITQLQKNPHQIFLHDILDAYYTSRMQLIGPIANTTIGSLQQKAVLSDFIRDSCAFLEQVCTQEESIFDSIFSGQNKEALTSLQTTFCEMMHEGLRSLVVTQSHIDELCDLVSILKNEVLIRKKMHEPIVLHMIQDIQERLIYISSVFLRDHIRLFKPIVIPSNQNYPTLDTTIALLTKLYPTVDLGVFDNLAQEAIAMCVDTFIEAGNKILQEKRNVMDAELFLIKHFLLLTKQIGAFKISFTKTETKLDFSHLREGISRFLSGQASIRSSIIFDIMSQATPRIVSVVADTRRNLETLLRTYCDALVLNTTKAALEPIMNIMRRDVVSQVEQSNAFEHFKKDFPNVMQNLKLKLPEYLDDATVKKLYEAICGEMNQVYADFYNKVNVDVWSIEEFKNYLSAPESAVVVVDGGGEGVLKESSGVVVVEENKKNIEIKTDGLSLQVVSARTPPSPADDLTPIITTKVRADW</sequence>
<accession>A0AAW2YT58</accession>
<gene>
    <name evidence="12" type="ORF">AKO1_010921</name>
</gene>
<dbReference type="Proteomes" id="UP001431209">
    <property type="component" value="Unassembled WGS sequence"/>
</dbReference>
<evidence type="ECO:0000256" key="1">
    <source>
        <dbReference type="ARBA" id="ARBA00004395"/>
    </source>
</evidence>
<keyword evidence="7" id="KW-0472">Membrane</keyword>
<organism evidence="12 13">
    <name type="scientific">Acrasis kona</name>
    <dbReference type="NCBI Taxonomy" id="1008807"/>
    <lineage>
        <taxon>Eukaryota</taxon>
        <taxon>Discoba</taxon>
        <taxon>Heterolobosea</taxon>
        <taxon>Tetramitia</taxon>
        <taxon>Eutetramitia</taxon>
        <taxon>Acrasidae</taxon>
        <taxon>Acrasis</taxon>
    </lineage>
</organism>
<protein>
    <recommendedName>
        <fullName evidence="3">Conserved oligomeric Golgi complex subunit 3</fullName>
    </recommendedName>
    <alternativeName>
        <fullName evidence="8">Component of oligomeric Golgi complex 3</fullName>
    </alternativeName>
</protein>
<evidence type="ECO:0000256" key="4">
    <source>
        <dbReference type="ARBA" id="ARBA00022448"/>
    </source>
</evidence>
<evidence type="ECO:0000256" key="2">
    <source>
        <dbReference type="ARBA" id="ARBA00009936"/>
    </source>
</evidence>
<keyword evidence="4" id="KW-0813">Transport</keyword>
<dbReference type="Pfam" id="PF04136">
    <property type="entry name" value="COG3_N"/>
    <property type="match status" value="1"/>
</dbReference>
<keyword evidence="6" id="KW-0333">Golgi apparatus</keyword>
<evidence type="ECO:0000259" key="10">
    <source>
        <dbReference type="Pfam" id="PF04136"/>
    </source>
</evidence>
<dbReference type="Pfam" id="PF20671">
    <property type="entry name" value="COG3_C"/>
    <property type="match status" value="1"/>
</dbReference>
<dbReference type="AlphaFoldDB" id="A0AAW2YT58"/>
<name>A0AAW2YT58_9EUKA</name>
<evidence type="ECO:0000313" key="13">
    <source>
        <dbReference type="Proteomes" id="UP001431209"/>
    </source>
</evidence>